<dbReference type="Proteomes" id="UP000444721">
    <property type="component" value="Unassembled WGS sequence"/>
</dbReference>
<sequence>MDIVLEQVVASPEERKELAYFKRLYYDLYVKDNQLSLSETTWNSLKPRALKRKHDQKQEESSILKKKKQDKDDPTTKGYKVNLIKLFDSGLLKEGDSLVYKNDGIVVKMKIGNRGTVTFTDPKTNKTEVLSHLKPLTRKIEESYSVTRKPKMWNAFFKVEEVNNRVVETRLKELREQYLRQLNKPVDHDSHGQALNEQKICSPRNMRVTIGDLFKAGFLAQADEIVYKGSRHFHATISDGRIKYKDPVTCTFEYFETVTTFKSHIKESGNAWACIFIRKDNQEVCLQSLRDAYVDKKK</sequence>
<dbReference type="RefSeq" id="XP_044567269.1">
    <property type="nucleotide sequence ID" value="XM_044701899.1"/>
</dbReference>
<dbReference type="EMBL" id="VFQX01000009">
    <property type="protein sequence ID" value="KAF0982556.1"/>
    <property type="molecule type" value="Genomic_DNA"/>
</dbReference>
<evidence type="ECO:0000256" key="1">
    <source>
        <dbReference type="SAM" id="Coils"/>
    </source>
</evidence>
<feature type="region of interest" description="Disordered" evidence="2">
    <location>
        <begin position="48"/>
        <end position="74"/>
    </location>
</feature>
<evidence type="ECO:0000313" key="3">
    <source>
        <dbReference type="EMBL" id="KAF0982556.1"/>
    </source>
</evidence>
<gene>
    <name evidence="3" type="ORF">FDP41_011486</name>
</gene>
<protein>
    <submittedName>
        <fullName evidence="3">Uncharacterized protein</fullName>
    </submittedName>
</protein>
<dbReference type="VEuPathDB" id="AmoebaDB:NF0029170"/>
<dbReference type="VEuPathDB" id="AmoebaDB:NfTy_018680"/>
<reference evidence="3 4" key="1">
    <citation type="journal article" date="2019" name="Sci. Rep.">
        <title>Nanopore sequencing improves the draft genome of the human pathogenic amoeba Naegleria fowleri.</title>
        <authorList>
            <person name="Liechti N."/>
            <person name="Schurch N."/>
            <person name="Bruggmann R."/>
            <person name="Wittwer M."/>
        </authorList>
    </citation>
    <scope>NUCLEOTIDE SEQUENCE [LARGE SCALE GENOMIC DNA]</scope>
    <source>
        <strain evidence="3 4">ATCC 30894</strain>
    </source>
</reference>
<keyword evidence="1" id="KW-0175">Coiled coil</keyword>
<evidence type="ECO:0000313" key="4">
    <source>
        <dbReference type="Proteomes" id="UP000444721"/>
    </source>
</evidence>
<dbReference type="AlphaFoldDB" id="A0A6A5C474"/>
<dbReference type="OrthoDB" id="10372763at2759"/>
<evidence type="ECO:0000256" key="2">
    <source>
        <dbReference type="SAM" id="MobiDB-lite"/>
    </source>
</evidence>
<organism evidence="3 4">
    <name type="scientific">Naegleria fowleri</name>
    <name type="common">Brain eating amoeba</name>
    <dbReference type="NCBI Taxonomy" id="5763"/>
    <lineage>
        <taxon>Eukaryota</taxon>
        <taxon>Discoba</taxon>
        <taxon>Heterolobosea</taxon>
        <taxon>Tetramitia</taxon>
        <taxon>Eutetramitia</taxon>
        <taxon>Vahlkampfiidae</taxon>
        <taxon>Naegleria</taxon>
    </lineage>
</organism>
<accession>A0A6A5C474</accession>
<dbReference type="GeneID" id="68118701"/>
<feature type="coiled-coil region" evidence="1">
    <location>
        <begin position="157"/>
        <end position="184"/>
    </location>
</feature>
<proteinExistence type="predicted"/>
<dbReference type="OMA" id="WACIFIR"/>
<feature type="compositionally biased region" description="Basic and acidic residues" evidence="2">
    <location>
        <begin position="56"/>
        <end position="74"/>
    </location>
</feature>
<dbReference type="VEuPathDB" id="AmoebaDB:FDP41_011486"/>
<keyword evidence="4" id="KW-1185">Reference proteome</keyword>
<comment type="caution">
    <text evidence="3">The sequence shown here is derived from an EMBL/GenBank/DDBJ whole genome shotgun (WGS) entry which is preliminary data.</text>
</comment>
<name>A0A6A5C474_NAEFO</name>